<dbReference type="Proteomes" id="UP000071392">
    <property type="component" value="Unassembled WGS sequence"/>
</dbReference>
<proteinExistence type="predicted"/>
<comment type="caution">
    <text evidence="1">The sequence shown here is derived from an EMBL/GenBank/DDBJ whole genome shotgun (WGS) entry which is preliminary data.</text>
</comment>
<sequence length="75" mass="8178">MSPKREAAVCALDDSATQGSQAFGRKDPKLGGGSLLVIFPTSPKRVITLLSLLLLSLSQRDRGECFQIWDFVIAR</sequence>
<dbReference type="EMBL" id="LSZP01000030">
    <property type="protein sequence ID" value="KXU36178.1"/>
    <property type="molecule type" value="Genomic_DNA"/>
</dbReference>
<evidence type="ECO:0000313" key="2">
    <source>
        <dbReference type="Proteomes" id="UP000071392"/>
    </source>
</evidence>
<reference evidence="1 2" key="1">
    <citation type="submission" date="2016-02" db="EMBL/GenBank/DDBJ databases">
        <authorList>
            <person name="Wen L."/>
            <person name="He K."/>
            <person name="Yang H."/>
        </authorList>
    </citation>
    <scope>NUCLEOTIDE SEQUENCE [LARGE SCALE GENOMIC DNA]</scope>
    <source>
        <strain evidence="1 2">CV41</strain>
    </source>
</reference>
<evidence type="ECO:0000313" key="1">
    <source>
        <dbReference type="EMBL" id="KXU36178.1"/>
    </source>
</evidence>
<dbReference type="AlphaFoldDB" id="A0A139SNP1"/>
<keyword evidence="2" id="KW-1185">Reference proteome</keyword>
<protein>
    <submittedName>
        <fullName evidence="1">Uncharacterized protein</fullName>
    </submittedName>
</protein>
<organism evidence="1 2">
    <name type="scientific">Cephaloticoccus capnophilus</name>
    <dbReference type="NCBI Taxonomy" id="1548208"/>
    <lineage>
        <taxon>Bacteria</taxon>
        <taxon>Pseudomonadati</taxon>
        <taxon>Verrucomicrobiota</taxon>
        <taxon>Opitutia</taxon>
        <taxon>Opitutales</taxon>
        <taxon>Opitutaceae</taxon>
        <taxon>Cephaloticoccus</taxon>
    </lineage>
</organism>
<name>A0A139SNP1_9BACT</name>
<accession>A0A139SNP1</accession>
<gene>
    <name evidence="1" type="ORF">AXK12_03960</name>
</gene>